<keyword evidence="3" id="KW-0863">Zinc-finger</keyword>
<dbReference type="NCBIfam" id="TIGR02349">
    <property type="entry name" value="DnaJ_bact"/>
    <property type="match status" value="1"/>
</dbReference>
<dbReference type="SUPFAM" id="SSF57938">
    <property type="entry name" value="DnaJ/Hsp40 cysteine-rich domain"/>
    <property type="match status" value="1"/>
</dbReference>
<dbReference type="Gene3D" id="2.60.260.20">
    <property type="entry name" value="Urease metallochaperone UreE, N-terminal domain"/>
    <property type="match status" value="2"/>
</dbReference>
<dbReference type="InterPro" id="IPR036410">
    <property type="entry name" value="HSP_DnaJ_Cys-rich_dom_sf"/>
</dbReference>
<dbReference type="GO" id="GO:0009408">
    <property type="term" value="P:response to heat"/>
    <property type="evidence" value="ECO:0007669"/>
    <property type="project" value="InterPro"/>
</dbReference>
<dbReference type="PRINTS" id="PR00625">
    <property type="entry name" value="JDOMAIN"/>
</dbReference>
<dbReference type="FunFam" id="2.60.260.20:FF:000005">
    <property type="entry name" value="Chaperone protein dnaJ 1, mitochondrial"/>
    <property type="match status" value="1"/>
</dbReference>
<dbReference type="InterPro" id="IPR012724">
    <property type="entry name" value="DnaJ"/>
</dbReference>
<dbReference type="EC" id="1.8.4.-" evidence="7"/>
<dbReference type="Proteomes" id="UP001201020">
    <property type="component" value="Chromosome"/>
</dbReference>
<dbReference type="Gene3D" id="1.10.287.110">
    <property type="entry name" value="DnaJ domain"/>
    <property type="match status" value="1"/>
</dbReference>
<dbReference type="GO" id="GO:0051082">
    <property type="term" value="F:unfolded protein binding"/>
    <property type="evidence" value="ECO:0007669"/>
    <property type="project" value="InterPro"/>
</dbReference>
<evidence type="ECO:0000256" key="5">
    <source>
        <dbReference type="ARBA" id="ARBA00023186"/>
    </source>
</evidence>
<dbReference type="GO" id="GO:0005524">
    <property type="term" value="F:ATP binding"/>
    <property type="evidence" value="ECO:0007669"/>
    <property type="project" value="InterPro"/>
</dbReference>
<dbReference type="SMART" id="SM00271">
    <property type="entry name" value="DnaJ"/>
    <property type="match status" value="1"/>
</dbReference>
<evidence type="ECO:0000256" key="2">
    <source>
        <dbReference type="ARBA" id="ARBA00022737"/>
    </source>
</evidence>
<dbReference type="HAMAP" id="MF_01152">
    <property type="entry name" value="DnaJ"/>
    <property type="match status" value="1"/>
</dbReference>
<evidence type="ECO:0000313" key="7">
    <source>
        <dbReference type="EMBL" id="UJG41797.1"/>
    </source>
</evidence>
<dbReference type="GO" id="GO:0042026">
    <property type="term" value="P:protein refolding"/>
    <property type="evidence" value="ECO:0007669"/>
    <property type="project" value="TreeGrafter"/>
</dbReference>
<name>A0A9Y1BMV8_9ARCH</name>
<dbReference type="NCBIfam" id="NF008035">
    <property type="entry name" value="PRK10767.1"/>
    <property type="match status" value="1"/>
</dbReference>
<evidence type="ECO:0000256" key="3">
    <source>
        <dbReference type="ARBA" id="ARBA00022771"/>
    </source>
</evidence>
<dbReference type="InterPro" id="IPR001305">
    <property type="entry name" value="HSP_DnaJ_Cys-rich_dom"/>
</dbReference>
<dbReference type="Pfam" id="PF01556">
    <property type="entry name" value="DnaJ_C"/>
    <property type="match status" value="1"/>
</dbReference>
<keyword evidence="2" id="KW-0677">Repeat</keyword>
<dbReference type="CDD" id="cd06257">
    <property type="entry name" value="DnaJ"/>
    <property type="match status" value="1"/>
</dbReference>
<proteinExistence type="inferred from homology"/>
<dbReference type="GO" id="GO:0008270">
    <property type="term" value="F:zinc ion binding"/>
    <property type="evidence" value="ECO:0007669"/>
    <property type="project" value="UniProtKB-KW"/>
</dbReference>
<dbReference type="GO" id="GO:0031072">
    <property type="term" value="F:heat shock protein binding"/>
    <property type="evidence" value="ECO:0007669"/>
    <property type="project" value="InterPro"/>
</dbReference>
<dbReference type="PROSITE" id="PS00636">
    <property type="entry name" value="DNAJ_1"/>
    <property type="match status" value="1"/>
</dbReference>
<evidence type="ECO:0000256" key="1">
    <source>
        <dbReference type="ARBA" id="ARBA00022723"/>
    </source>
</evidence>
<dbReference type="InterPro" id="IPR001623">
    <property type="entry name" value="DnaJ_domain"/>
</dbReference>
<evidence type="ECO:0000256" key="4">
    <source>
        <dbReference type="ARBA" id="ARBA00022833"/>
    </source>
</evidence>
<keyword evidence="1" id="KW-0479">Metal-binding</keyword>
<dbReference type="InterPro" id="IPR036869">
    <property type="entry name" value="J_dom_sf"/>
</dbReference>
<dbReference type="GO" id="GO:0005737">
    <property type="term" value="C:cytoplasm"/>
    <property type="evidence" value="ECO:0007669"/>
    <property type="project" value="TreeGrafter"/>
</dbReference>
<dbReference type="PANTHER" id="PTHR43096:SF10">
    <property type="entry name" value="CHAPERONE PROTEIN DNAJ A6, CHLOROPLASTIC"/>
    <property type="match status" value="1"/>
</dbReference>
<keyword evidence="7" id="KW-0560">Oxidoreductase</keyword>
<dbReference type="Pfam" id="PF00684">
    <property type="entry name" value="DnaJ_CXXCXGXG"/>
    <property type="match status" value="1"/>
</dbReference>
<keyword evidence="4" id="KW-0862">Zinc</keyword>
<evidence type="ECO:0000259" key="6">
    <source>
        <dbReference type="SMART" id="SM00271"/>
    </source>
</evidence>
<accession>A0A9Y1BMV8</accession>
<dbReference type="FunFam" id="2.10.230.10:FF:000002">
    <property type="entry name" value="Molecular chaperone DnaJ"/>
    <property type="match status" value="1"/>
</dbReference>
<dbReference type="GO" id="GO:0016491">
    <property type="term" value="F:oxidoreductase activity"/>
    <property type="evidence" value="ECO:0007669"/>
    <property type="project" value="UniProtKB-KW"/>
</dbReference>
<reference evidence="7" key="1">
    <citation type="journal article" date="2022" name="Nat. Microbiol.">
        <title>Unique mobile elements and scalable gene flow at the prokaryote-eukaryote boundary revealed by circularized Asgard archaea genomes.</title>
        <authorList>
            <person name="Wu F."/>
            <person name="Speth D.R."/>
            <person name="Philosof A."/>
            <person name="Cremiere A."/>
            <person name="Narayanan A."/>
            <person name="Barco R.A."/>
            <person name="Connon S.A."/>
            <person name="Amend J.P."/>
            <person name="Antoshechkin I.A."/>
            <person name="Orphan V.J."/>
        </authorList>
    </citation>
    <scope>NUCLEOTIDE SEQUENCE</scope>
    <source>
        <strain evidence="7">PM71</strain>
    </source>
</reference>
<gene>
    <name evidence="7" type="primary">dnaJ</name>
    <name evidence="7" type="ORF">K9W45_04880</name>
</gene>
<dbReference type="FunFam" id="1.10.287.110:FF:000034">
    <property type="entry name" value="Chaperone protein DnaJ"/>
    <property type="match status" value="1"/>
</dbReference>
<protein>
    <submittedName>
        <fullName evidence="7">Molecular chaperone DnaJ</fullName>
        <ecNumber evidence="7">1.8.4.-</ecNumber>
    </submittedName>
</protein>
<dbReference type="InterPro" id="IPR002939">
    <property type="entry name" value="DnaJ_C"/>
</dbReference>
<dbReference type="InterPro" id="IPR008971">
    <property type="entry name" value="HSP40/DnaJ_pept-bd"/>
</dbReference>
<dbReference type="Gene3D" id="2.10.230.10">
    <property type="entry name" value="Heat shock protein DnaJ, cysteine-rich domain"/>
    <property type="match status" value="1"/>
</dbReference>
<sequence>MSEKRDYYEVLGVSRDASESEIKKAFRKKAMQYHPDRNPDDPKAAEKFKEVSEAFEVLSDPEKRAAYDRFGFAGVDSSFSHVSASDFSSFSDLFSTLFGEDLFSEFFGGHRRRASGPRKGSDLVMNYSISFYDAIFGTKRVVEVPIKKVCSTCNGSGTKKGSSPRICPTCQGSGVETLTQRSGFTIFQRQIQCRQCNGKGQIIDNPCPTCKGTGRSKENEKIRLEIPPGVDSGFRLRIKGKGEEGHLGGPRGDLYIRIIVDEHPFFKRSGDDLAAEIAIPYPIAVLGGEITIPTPYGPEKVNIPKNTKDGDVIRLSRKGVQRETRYGINRGDFHVVVRIDIPKKLTSEEKELLTKLSKVMKMPEKQQKLFNKLFEEIEKNKK</sequence>
<feature type="domain" description="J" evidence="6">
    <location>
        <begin position="5"/>
        <end position="63"/>
    </location>
</feature>
<dbReference type="CDD" id="cd10747">
    <property type="entry name" value="DnaJ_C"/>
    <property type="match status" value="1"/>
</dbReference>
<keyword evidence="5" id="KW-0143">Chaperone</keyword>
<dbReference type="SUPFAM" id="SSF49493">
    <property type="entry name" value="HSP40/DnaJ peptide-binding domain"/>
    <property type="match status" value="2"/>
</dbReference>
<dbReference type="Pfam" id="PF00226">
    <property type="entry name" value="DnaJ"/>
    <property type="match status" value="1"/>
</dbReference>
<dbReference type="InterPro" id="IPR018253">
    <property type="entry name" value="DnaJ_domain_CS"/>
</dbReference>
<dbReference type="PANTHER" id="PTHR43096">
    <property type="entry name" value="DNAJ HOMOLOG 1, MITOCHONDRIAL-RELATED"/>
    <property type="match status" value="1"/>
</dbReference>
<dbReference type="EMBL" id="CP084166">
    <property type="protein sequence ID" value="UJG41797.1"/>
    <property type="molecule type" value="Genomic_DNA"/>
</dbReference>
<dbReference type="SUPFAM" id="SSF46565">
    <property type="entry name" value="Chaperone J-domain"/>
    <property type="match status" value="1"/>
</dbReference>
<dbReference type="CDD" id="cd10719">
    <property type="entry name" value="DnaJ_zf"/>
    <property type="match status" value="1"/>
</dbReference>
<dbReference type="AlphaFoldDB" id="A0A9Y1BMV8"/>
<organism evidence="7">
    <name type="scientific">Candidatus Heimdallarchaeum aukensis</name>
    <dbReference type="NCBI Taxonomy" id="2876573"/>
    <lineage>
        <taxon>Archaea</taxon>
        <taxon>Promethearchaeati</taxon>
        <taxon>Candidatus Heimdallarchaeota</taxon>
        <taxon>Candidatus Heimdallarchaeia (ex Rinke et al. 2021) (nom. nud.)</taxon>
        <taxon>Candidatus Heimdallarchaeales</taxon>
        <taxon>Candidatus Heimdallarchaeaceae</taxon>
        <taxon>Candidatus Heimdallarchaeum</taxon>
    </lineage>
</organism>